<dbReference type="EMBL" id="AABTCC010000011">
    <property type="protein sequence ID" value="EAI8859138.1"/>
    <property type="molecule type" value="Genomic_DNA"/>
</dbReference>
<dbReference type="RefSeq" id="WP_002850417.1">
    <property type="nucleotide sequence ID" value="NZ_AACCWR020000009.1"/>
</dbReference>
<dbReference type="Proteomes" id="UP000535509">
    <property type="component" value="Unassembled WGS sequence"/>
</dbReference>
<evidence type="ECO:0000313" key="1">
    <source>
        <dbReference type="EMBL" id="EAI8859138.1"/>
    </source>
</evidence>
<gene>
    <name evidence="1" type="ORF">CX802_04690</name>
</gene>
<proteinExistence type="predicted"/>
<organism evidence="1 2">
    <name type="scientific">Campylobacter fetus</name>
    <dbReference type="NCBI Taxonomy" id="196"/>
    <lineage>
        <taxon>Bacteria</taxon>
        <taxon>Pseudomonadati</taxon>
        <taxon>Campylobacterota</taxon>
        <taxon>Epsilonproteobacteria</taxon>
        <taxon>Campylobacterales</taxon>
        <taxon>Campylobacteraceae</taxon>
        <taxon>Campylobacter</taxon>
    </lineage>
</organism>
<comment type="caution">
    <text evidence="1">The sequence shown here is derived from an EMBL/GenBank/DDBJ whole genome shotgun (WGS) entry which is preliminary data.</text>
</comment>
<accession>A0A5L4IEX7</accession>
<reference evidence="1 2" key="1">
    <citation type="submission" date="2018-06" db="EMBL/GenBank/DDBJ databases">
        <authorList>
            <consortium name="PulseNet: The National Subtyping Network for Foodborne Disease Surveillance"/>
            <person name="Tarr C.L."/>
            <person name="Trees E."/>
            <person name="Katz L.S."/>
            <person name="Carleton-Romer H.A."/>
            <person name="Stroika S."/>
            <person name="Kucerova Z."/>
            <person name="Roache K.F."/>
            <person name="Sabol A.L."/>
            <person name="Besser J."/>
            <person name="Gerner-Smidt P."/>
        </authorList>
    </citation>
    <scope>NUCLEOTIDE SEQUENCE [LARGE SCALE GENOMIC DNA]</scope>
    <source>
        <strain evidence="1 2">PNUSAC001503</strain>
    </source>
</reference>
<dbReference type="OMA" id="DPEFICA"/>
<dbReference type="AlphaFoldDB" id="A0A5L4IEX7"/>
<evidence type="ECO:0000313" key="2">
    <source>
        <dbReference type="Proteomes" id="UP000535509"/>
    </source>
</evidence>
<dbReference type="Gene3D" id="3.30.70.1900">
    <property type="match status" value="1"/>
</dbReference>
<keyword evidence="2" id="KW-1185">Reference proteome</keyword>
<sequence length="235" mass="27063">MIVLKILLQLKSGFHLRKMPDFLFKNVNLPLLNNDEIPKFTYNEEINPYSFGFLYPLKFKTKLYEAGDLYNLNIKCNSDSVANHIKQVLTKNLNNGFVLIDIEKKFINRSSYIHSIYTASPAVFAFSNLENQFWTMKNSNLDTLKTLCIDDLVKKLKHFESKNITANLNDILSIEILSNKPLVFEHEKHTVFSHKMKIYFSQSSSAGELSKAAMKYSIGDKNYLGFGYCVRGMSD</sequence>
<name>A0A5L4IEX7_CAMFE</name>
<protein>
    <submittedName>
        <fullName evidence="1">Uncharacterized protein</fullName>
    </submittedName>
</protein>